<keyword evidence="1" id="KW-1133">Transmembrane helix</keyword>
<evidence type="ECO:0000313" key="2">
    <source>
        <dbReference type="EMBL" id="AAL03365.1"/>
    </source>
</evidence>
<dbReference type="Proteomes" id="UP000000816">
    <property type="component" value="Chromosome"/>
</dbReference>
<dbReference type="HOGENOM" id="CLU_2248071_0_0_5"/>
<accession>Q92HE4</accession>
<dbReference type="KEGG" id="rco:RC0827"/>
<protein>
    <submittedName>
        <fullName evidence="2">Uncharacterized protein</fullName>
    </submittedName>
</protein>
<dbReference type="GO" id="GO:0016746">
    <property type="term" value="F:acyltransferase activity"/>
    <property type="evidence" value="ECO:0007669"/>
    <property type="project" value="UniProtKB-KW"/>
</dbReference>
<dbReference type="PIR" id="C97803">
    <property type="entry name" value="C97803"/>
</dbReference>
<dbReference type="AlphaFoldDB" id="Q92HE4"/>
<keyword evidence="2" id="KW-0012">Acyltransferase</keyword>
<keyword evidence="2" id="KW-0808">Transferase</keyword>
<evidence type="ECO:0000313" key="3">
    <source>
        <dbReference type="Proteomes" id="UP000000816"/>
    </source>
</evidence>
<organism evidence="2 3">
    <name type="scientific">Rickettsia conorii (strain ATCC VR-613 / Malish 7)</name>
    <dbReference type="NCBI Taxonomy" id="272944"/>
    <lineage>
        <taxon>Bacteria</taxon>
        <taxon>Pseudomonadati</taxon>
        <taxon>Pseudomonadota</taxon>
        <taxon>Alphaproteobacteria</taxon>
        <taxon>Rickettsiales</taxon>
        <taxon>Rickettsiaceae</taxon>
        <taxon>Rickettsieae</taxon>
        <taxon>Rickettsia</taxon>
        <taxon>spotted fever group</taxon>
    </lineage>
</organism>
<feature type="transmembrane region" description="Helical" evidence="1">
    <location>
        <begin position="43"/>
        <end position="74"/>
    </location>
</feature>
<evidence type="ECO:0000256" key="1">
    <source>
        <dbReference type="SAM" id="Phobius"/>
    </source>
</evidence>
<reference evidence="2 3" key="1">
    <citation type="journal article" date="2001" name="Science">
        <title>Mechanisms of evolution in Rickettsia conorii and R. prowazekii.</title>
        <authorList>
            <person name="Ogata H."/>
            <person name="Audic S."/>
            <person name="Renesto-Audiffren P."/>
            <person name="Fournier P.-E."/>
            <person name="Barbe V."/>
            <person name="Samson D."/>
            <person name="Roux V."/>
            <person name="Cossart P."/>
            <person name="Weissenbach J."/>
            <person name="Claverie J.-M."/>
            <person name="Raoult D."/>
        </authorList>
    </citation>
    <scope>NUCLEOTIDE SEQUENCE [LARGE SCALE GENOMIC DNA]</scope>
    <source>
        <strain evidence="3">ATCC VR-613 / Malish 7</strain>
    </source>
</reference>
<name>Q92HE4_RICCN</name>
<gene>
    <name evidence="2" type="ordered locus">RC0827</name>
</gene>
<keyword evidence="1" id="KW-0812">Transmembrane</keyword>
<proteinExistence type="predicted"/>
<dbReference type="EMBL" id="AE006914">
    <property type="protein sequence ID" value="AAL03365.1"/>
    <property type="molecule type" value="Genomic_DNA"/>
</dbReference>
<keyword evidence="1" id="KW-0472">Membrane</keyword>
<sequence length="104" mass="11417">MYLAAIIFCLGSFFASASLEEVSAVNFFCLCFFKGSCSLSLLYSFSGFILSGVSLIFNSPLPIYLTIPLIAIFFSCSDKALYFSYAVLPRKSSNQSGFFLIASY</sequence>